<feature type="compositionally biased region" description="Low complexity" evidence="1">
    <location>
        <begin position="16"/>
        <end position="28"/>
    </location>
</feature>
<evidence type="ECO:0000256" key="1">
    <source>
        <dbReference type="SAM" id="MobiDB-lite"/>
    </source>
</evidence>
<dbReference type="Proteomes" id="UP000250266">
    <property type="component" value="Unassembled WGS sequence"/>
</dbReference>
<reference evidence="2 3" key="1">
    <citation type="journal article" date="2016" name="Nat. Commun.">
        <title>Ectomycorrhizal ecology is imprinted in the genome of the dominant symbiotic fungus Cenococcum geophilum.</title>
        <authorList>
            <consortium name="DOE Joint Genome Institute"/>
            <person name="Peter M."/>
            <person name="Kohler A."/>
            <person name="Ohm R.A."/>
            <person name="Kuo A."/>
            <person name="Krutzmann J."/>
            <person name="Morin E."/>
            <person name="Arend M."/>
            <person name="Barry K.W."/>
            <person name="Binder M."/>
            <person name="Choi C."/>
            <person name="Clum A."/>
            <person name="Copeland A."/>
            <person name="Grisel N."/>
            <person name="Haridas S."/>
            <person name="Kipfer T."/>
            <person name="LaButti K."/>
            <person name="Lindquist E."/>
            <person name="Lipzen A."/>
            <person name="Maire R."/>
            <person name="Meier B."/>
            <person name="Mihaltcheva S."/>
            <person name="Molinier V."/>
            <person name="Murat C."/>
            <person name="Poggeler S."/>
            <person name="Quandt C.A."/>
            <person name="Sperisen C."/>
            <person name="Tritt A."/>
            <person name="Tisserant E."/>
            <person name="Crous P.W."/>
            <person name="Henrissat B."/>
            <person name="Nehls U."/>
            <person name="Egli S."/>
            <person name="Spatafora J.W."/>
            <person name="Grigoriev I.V."/>
            <person name="Martin F.M."/>
        </authorList>
    </citation>
    <scope>NUCLEOTIDE SEQUENCE [LARGE SCALE GENOMIC DNA]</scope>
    <source>
        <strain evidence="2 3">CBS 459.81</strain>
    </source>
</reference>
<evidence type="ECO:0000313" key="3">
    <source>
        <dbReference type="Proteomes" id="UP000250266"/>
    </source>
</evidence>
<proteinExistence type="predicted"/>
<feature type="region of interest" description="Disordered" evidence="1">
    <location>
        <begin position="1"/>
        <end position="157"/>
    </location>
</feature>
<feature type="compositionally biased region" description="Low complexity" evidence="1">
    <location>
        <begin position="100"/>
        <end position="115"/>
    </location>
</feature>
<organism evidence="2 3">
    <name type="scientific">Lepidopterella palustris CBS 459.81</name>
    <dbReference type="NCBI Taxonomy" id="1314670"/>
    <lineage>
        <taxon>Eukaryota</taxon>
        <taxon>Fungi</taxon>
        <taxon>Dikarya</taxon>
        <taxon>Ascomycota</taxon>
        <taxon>Pezizomycotina</taxon>
        <taxon>Dothideomycetes</taxon>
        <taxon>Pleosporomycetidae</taxon>
        <taxon>Mytilinidiales</taxon>
        <taxon>Argynnaceae</taxon>
        <taxon>Lepidopterella</taxon>
    </lineage>
</organism>
<feature type="compositionally biased region" description="Polar residues" evidence="1">
    <location>
        <begin position="29"/>
        <end position="52"/>
    </location>
</feature>
<name>A0A8E2EBY5_9PEZI</name>
<accession>A0A8E2EBY5</accession>
<sequence length="157" mass="16820">MAENTKTALRPDSQLPAYSSPAPDYAPYLQSSHDGPHSATNNIAHRPSSSQPAVELPASGARYSILPHSNRLSELSGADSRAQVELESPHDSPVPHTQQSPSHSVTPHTPHSPSSLRCNGANWTIHPSQNVPRRGAGVGEDEQRTHPVYRGGPYEGT</sequence>
<keyword evidence="3" id="KW-1185">Reference proteome</keyword>
<gene>
    <name evidence="2" type="ORF">K432DRAFT_425224</name>
</gene>
<evidence type="ECO:0000313" key="2">
    <source>
        <dbReference type="EMBL" id="OCK81127.1"/>
    </source>
</evidence>
<protein>
    <submittedName>
        <fullName evidence="2">Uncharacterized protein</fullName>
    </submittedName>
</protein>
<feature type="compositionally biased region" description="Polar residues" evidence="1">
    <location>
        <begin position="121"/>
        <end position="131"/>
    </location>
</feature>
<dbReference type="EMBL" id="KV744933">
    <property type="protein sequence ID" value="OCK81127.1"/>
    <property type="molecule type" value="Genomic_DNA"/>
</dbReference>
<dbReference type="AlphaFoldDB" id="A0A8E2EBY5"/>